<keyword evidence="1" id="KW-0862">Zinc</keyword>
<dbReference type="GO" id="GO:0003824">
    <property type="term" value="F:catalytic activity"/>
    <property type="evidence" value="ECO:0007669"/>
    <property type="project" value="InterPro"/>
</dbReference>
<reference evidence="5" key="1">
    <citation type="submission" date="2022-10" db="EMBL/GenBank/DDBJ databases">
        <authorList>
            <person name="Chen Y."/>
            <person name="Dougan E. K."/>
            <person name="Chan C."/>
            <person name="Rhodes N."/>
            <person name="Thang M."/>
        </authorList>
    </citation>
    <scope>NUCLEOTIDE SEQUENCE</scope>
</reference>
<evidence type="ECO:0000256" key="1">
    <source>
        <dbReference type="PROSITE-ProRule" id="PRU00175"/>
    </source>
</evidence>
<sequence>MSCLSCFIPRRQRHRGLHWVVLESEGSNFGLVVGGHQAVQGLILVDVKSCHPVVQWNRAQPQRQIRPGQAILEVNGTTETMAMLQEFKDASRVEVLIAQQLTPEQQMIFETSTLKHRRALFAKGILRPAMAVAGESEDCSICYEAMELKDCFDELAETACGHRFHRKCVQEWLVSGRFKRFTASELERHEVLRSAFSLEDPTNPTRKDLIPLKLKVDPKKLVMRNFCRAEGPHFEDPAGETLWTQINRQNRSFYALAVADEGHAQAIASMDYATPHRPWLQEETIQEGADETLYSLGVASLRGVFSEELLTELRNAFTTLTDDEAKTFEFGELRAQRKAVHLPFREAFATLPLLGDSNILLQPLCEYLGDDFVLESALVITVDPATEAQNAHTDTEDEGSLSVHVPLQQLRETFAPLSFCVTTHHDVDLLDAYGRQVRRWRCQGETPKAARQRLAAGRRVERTELLLQLEKAEELLDQVDLTLGKRSSLVKGFGSKGGPGGLEIGDEITHVNDLRFMSWYQIQRQIPEMQESLRLRVLRAPHVDDLPQEPLPKLLVGAPLKLGDVILYDSRIIHWGMANTENSPRHVLYLNFMSTSFEGYSPDGDAIAMASPECLAARQAFRDRLQELKKTPKGSKGQRLGVSGIRMLYTPSSDNFPALHVNMHHILADNDALLTFWQESFQVQELLYYGYSKEAVKEKLPKLPVQFTDFAYWQKSLFSRGLLKPDLSYWGRQITTSQPPSVLDLPLDVPRPRVWNVVGDSVKIDLDQELIQPVMDRNPRITPFASVVCNFALALMRMSNQRVVYMATAFALRSLPAVANLIGNFLNMLPIRVAYDPDEPYMDIVSRVATSTINVQRYSMAPFIQIVTDTQPHFPTTDPSRNPVYQSMVDVVPRDDDSDEVGLKGVLDVFLFANTRNGQIFRLDGVFNTTVLTKQTVRLILMHVKALTMWAARDANLPIPRLLATYERAQEAKDAEKGIVLTHIMVKGKTGLPSIASMASGPDVDGLSEEQRAVRSCHRFKMHSALEMGGDIPQSLMKSAALPTPLQPPKPKQRAAAAAPRWQEQLVKAEPSALAKPEPAMSIVAAQAPSQVATSEAKVPPPKLSVEEEVAQRRAEAQKRRERNYQAQSQRDSELIPLGEEFPPPLQANPFDEAARRRGFAAFAAQRSGYGCLPVARSMIAVSFRRKVPLLTAALLPVKADIMGVVDRTDEFRHILREAAAKSGGGLSFEATPQATSELNLWSAEIGGEIHETSQKVAELRKMSKQKGIFNDKTNQIQVLTHTVKQQIQLLNQKIEALESKVKSSGKNKSYQAHASTLVETLKTRLLQVTKEFKDALEDRTKALEQQDLRRQIYSSGAGAAANPFAGRGGSGPPNTTR</sequence>
<evidence type="ECO:0000259" key="4">
    <source>
        <dbReference type="PROSITE" id="PS50089"/>
    </source>
</evidence>
<dbReference type="InterPro" id="IPR013083">
    <property type="entry name" value="Znf_RING/FYVE/PHD"/>
</dbReference>
<feature type="region of interest" description="Disordered" evidence="3">
    <location>
        <begin position="1041"/>
        <end position="1060"/>
    </location>
</feature>
<dbReference type="GO" id="GO:0016192">
    <property type="term" value="P:vesicle-mediated transport"/>
    <property type="evidence" value="ECO:0007669"/>
    <property type="project" value="InterPro"/>
</dbReference>
<feature type="region of interest" description="Disordered" evidence="3">
    <location>
        <begin position="1091"/>
        <end position="1131"/>
    </location>
</feature>
<dbReference type="InterPro" id="IPR001242">
    <property type="entry name" value="Condensation_dom"/>
</dbReference>
<dbReference type="InterPro" id="IPR001841">
    <property type="entry name" value="Znf_RING"/>
</dbReference>
<name>A0A9P1BXW3_9DINO</name>
<dbReference type="EMBL" id="CAMXCT010000641">
    <property type="protein sequence ID" value="CAI3981525.1"/>
    <property type="molecule type" value="Genomic_DNA"/>
</dbReference>
<proteinExistence type="predicted"/>
<dbReference type="EMBL" id="CAMXCT020000641">
    <property type="protein sequence ID" value="CAL1134900.1"/>
    <property type="molecule type" value="Genomic_DNA"/>
</dbReference>
<evidence type="ECO:0000313" key="7">
    <source>
        <dbReference type="EMBL" id="CAL4768837.1"/>
    </source>
</evidence>
<organism evidence="5">
    <name type="scientific">Cladocopium goreaui</name>
    <dbReference type="NCBI Taxonomy" id="2562237"/>
    <lineage>
        <taxon>Eukaryota</taxon>
        <taxon>Sar</taxon>
        <taxon>Alveolata</taxon>
        <taxon>Dinophyceae</taxon>
        <taxon>Suessiales</taxon>
        <taxon>Symbiodiniaceae</taxon>
        <taxon>Cladocopium</taxon>
    </lineage>
</organism>
<dbReference type="Gene3D" id="3.30.40.10">
    <property type="entry name" value="Zinc/RING finger domain, C3HC4 (zinc finger)"/>
    <property type="match status" value="1"/>
</dbReference>
<dbReference type="PANTHER" id="PTHR37563:SF2">
    <property type="entry name" value="PHYTANOYL-COA DIOXYGENASE FAMILY PROTEIN (AFU_ORTHOLOGUE AFUA_2G03330)"/>
    <property type="match status" value="1"/>
</dbReference>
<dbReference type="GO" id="GO:0016020">
    <property type="term" value="C:membrane"/>
    <property type="evidence" value="ECO:0007669"/>
    <property type="project" value="InterPro"/>
</dbReference>
<evidence type="ECO:0000313" key="8">
    <source>
        <dbReference type="Proteomes" id="UP001152797"/>
    </source>
</evidence>
<feature type="domain" description="RING-type" evidence="4">
    <location>
        <begin position="139"/>
        <end position="172"/>
    </location>
</feature>
<feature type="region of interest" description="Disordered" evidence="3">
    <location>
        <begin position="1355"/>
        <end position="1378"/>
    </location>
</feature>
<dbReference type="Proteomes" id="UP001152797">
    <property type="component" value="Unassembled WGS sequence"/>
</dbReference>
<dbReference type="OrthoDB" id="416786at2759"/>
<dbReference type="InterPro" id="IPR010989">
    <property type="entry name" value="SNARE"/>
</dbReference>
<keyword evidence="8" id="KW-1185">Reference proteome</keyword>
<gene>
    <name evidence="5" type="ORF">C1SCF055_LOCUS9304</name>
</gene>
<accession>A0A9P1BXW3</accession>
<evidence type="ECO:0000256" key="2">
    <source>
        <dbReference type="SAM" id="Coils"/>
    </source>
</evidence>
<dbReference type="PANTHER" id="PTHR37563">
    <property type="entry name" value="PHYTANOYL-COA DIOXYGENASE FAMILY PROTEIN (AFU_ORTHOLOGUE AFUA_2G03330)"/>
    <property type="match status" value="1"/>
</dbReference>
<keyword evidence="1" id="KW-0863">Zinc-finger</keyword>
<protein>
    <submittedName>
        <fullName evidence="7">Linear gramicidin synthase subunit D</fullName>
    </submittedName>
</protein>
<dbReference type="SUPFAM" id="SSF57850">
    <property type="entry name" value="RING/U-box"/>
    <property type="match status" value="1"/>
</dbReference>
<dbReference type="EMBL" id="CAMXCT030000641">
    <property type="protein sequence ID" value="CAL4768837.1"/>
    <property type="molecule type" value="Genomic_DNA"/>
</dbReference>
<keyword evidence="1" id="KW-0479">Metal-binding</keyword>
<comment type="caution">
    <text evidence="5">The sequence shown here is derived from an EMBL/GenBank/DDBJ whole genome shotgun (WGS) entry which is preliminary data.</text>
</comment>
<keyword evidence="2" id="KW-0175">Coiled coil</keyword>
<dbReference type="PROSITE" id="PS50089">
    <property type="entry name" value="ZF_RING_2"/>
    <property type="match status" value="1"/>
</dbReference>
<dbReference type="Gene3D" id="3.30.559.30">
    <property type="entry name" value="Nonribosomal peptide synthetase, condensation domain"/>
    <property type="match status" value="1"/>
</dbReference>
<dbReference type="GO" id="GO:0008270">
    <property type="term" value="F:zinc ion binding"/>
    <property type="evidence" value="ECO:0007669"/>
    <property type="project" value="UniProtKB-KW"/>
</dbReference>
<evidence type="ECO:0000313" key="5">
    <source>
        <dbReference type="EMBL" id="CAI3981525.1"/>
    </source>
</evidence>
<dbReference type="Gene3D" id="2.60.120.620">
    <property type="entry name" value="q2cbj1_9rhob like domain"/>
    <property type="match status" value="1"/>
</dbReference>
<feature type="compositionally biased region" description="Basic and acidic residues" evidence="3">
    <location>
        <begin position="1110"/>
        <end position="1119"/>
    </location>
</feature>
<reference evidence="6" key="2">
    <citation type="submission" date="2024-04" db="EMBL/GenBank/DDBJ databases">
        <authorList>
            <person name="Chen Y."/>
            <person name="Shah S."/>
            <person name="Dougan E. K."/>
            <person name="Thang M."/>
            <person name="Chan C."/>
        </authorList>
    </citation>
    <scope>NUCLEOTIDE SEQUENCE [LARGE SCALE GENOMIC DNA]</scope>
</reference>
<feature type="coiled-coil region" evidence="2">
    <location>
        <begin position="1281"/>
        <end position="1308"/>
    </location>
</feature>
<dbReference type="InterPro" id="IPR051961">
    <property type="entry name" value="Fungal_Metabolite_Diox"/>
</dbReference>
<dbReference type="SUPFAM" id="SSF47661">
    <property type="entry name" value="t-snare proteins"/>
    <property type="match status" value="1"/>
</dbReference>
<dbReference type="Pfam" id="PF00668">
    <property type="entry name" value="Condensation"/>
    <property type="match status" value="1"/>
</dbReference>
<dbReference type="SUPFAM" id="SSF51197">
    <property type="entry name" value="Clavaminate synthase-like"/>
    <property type="match status" value="1"/>
</dbReference>
<dbReference type="Pfam" id="PF13639">
    <property type="entry name" value="zf-RING_2"/>
    <property type="match status" value="1"/>
</dbReference>
<dbReference type="CDD" id="cd16448">
    <property type="entry name" value="RING-H2"/>
    <property type="match status" value="1"/>
</dbReference>
<dbReference type="SUPFAM" id="SSF52777">
    <property type="entry name" value="CoA-dependent acyltransferases"/>
    <property type="match status" value="1"/>
</dbReference>
<dbReference type="Gene3D" id="1.20.58.70">
    <property type="match status" value="1"/>
</dbReference>
<evidence type="ECO:0000313" key="6">
    <source>
        <dbReference type="EMBL" id="CAL1134900.1"/>
    </source>
</evidence>
<evidence type="ECO:0000256" key="3">
    <source>
        <dbReference type="SAM" id="MobiDB-lite"/>
    </source>
</evidence>